<evidence type="ECO:0000313" key="1">
    <source>
        <dbReference type="EMBL" id="MRD49790.1"/>
    </source>
</evidence>
<dbReference type="AlphaFoldDB" id="A0A844AZ08"/>
<evidence type="ECO:0000313" key="2">
    <source>
        <dbReference type="Proteomes" id="UP000487350"/>
    </source>
</evidence>
<keyword evidence="2" id="KW-1185">Reference proteome</keyword>
<proteinExistence type="predicted"/>
<dbReference type="EMBL" id="WJBU01000035">
    <property type="protein sequence ID" value="MRD49790.1"/>
    <property type="molecule type" value="Genomic_DNA"/>
</dbReference>
<organism evidence="1 2">
    <name type="scientific">Caenimonas koreensis DSM 17982</name>
    <dbReference type="NCBI Taxonomy" id="1121255"/>
    <lineage>
        <taxon>Bacteria</taxon>
        <taxon>Pseudomonadati</taxon>
        <taxon>Pseudomonadota</taxon>
        <taxon>Betaproteobacteria</taxon>
        <taxon>Burkholderiales</taxon>
        <taxon>Comamonadaceae</taxon>
        <taxon>Caenimonas</taxon>
    </lineage>
</organism>
<name>A0A844AZ08_9BURK</name>
<dbReference type="RefSeq" id="WP_024815562.1">
    <property type="nucleotide sequence ID" value="NZ_WJBU01000035.1"/>
</dbReference>
<comment type="caution">
    <text evidence="1">The sequence shown here is derived from an EMBL/GenBank/DDBJ whole genome shotgun (WGS) entry which is preliminary data.</text>
</comment>
<protein>
    <submittedName>
        <fullName evidence="1">Uncharacterized protein</fullName>
    </submittedName>
</protein>
<sequence>MLLVLGAWTLPDVAAESAAFAPLNGQQIRSALRGSSVGDGRHWEHQYLPDGRLIRSESGTSKAGQWSVQGDQLCLLKPEISSTQAACFSVHRRGNELQYLDGQQLVYQGFLKRSS</sequence>
<dbReference type="OrthoDB" id="8899283at2"/>
<dbReference type="Proteomes" id="UP000487350">
    <property type="component" value="Unassembled WGS sequence"/>
</dbReference>
<reference evidence="1 2" key="1">
    <citation type="submission" date="2019-11" db="EMBL/GenBank/DDBJ databases">
        <title>Caenimonas koreensis gen. nov., sp. nov., isolated from activated sludge.</title>
        <authorList>
            <person name="Seung H.R."/>
        </authorList>
    </citation>
    <scope>NUCLEOTIDE SEQUENCE [LARGE SCALE GENOMIC DNA]</scope>
    <source>
        <strain evidence="1 2">EMB320</strain>
    </source>
</reference>
<accession>A0A844AZ08</accession>
<gene>
    <name evidence="1" type="ORF">GHT07_21180</name>
</gene>